<dbReference type="Proteomes" id="UP001203512">
    <property type="component" value="Unassembled WGS sequence"/>
</dbReference>
<feature type="transmembrane region" description="Helical" evidence="4">
    <location>
        <begin position="356"/>
        <end position="376"/>
    </location>
</feature>
<comment type="caution">
    <text evidence="6">The sequence shown here is derived from an EMBL/GenBank/DDBJ whole genome shotgun (WGS) entry which is preliminary data.</text>
</comment>
<feature type="transmembrane region" description="Helical" evidence="4">
    <location>
        <begin position="170"/>
        <end position="190"/>
    </location>
</feature>
<dbReference type="InterPro" id="IPR036259">
    <property type="entry name" value="MFS_trans_sf"/>
</dbReference>
<keyword evidence="3 4" id="KW-0472">Membrane</keyword>
<name>A0ABT0DSF2_9SPHN</name>
<dbReference type="Gene3D" id="1.20.1250.20">
    <property type="entry name" value="MFS general substrate transporter like domains"/>
    <property type="match status" value="1"/>
</dbReference>
<dbReference type="EMBL" id="JALKHS010000002">
    <property type="protein sequence ID" value="MCK0530042.1"/>
    <property type="molecule type" value="Genomic_DNA"/>
</dbReference>
<feature type="domain" description="Major facilitator superfamily (MFS) profile" evidence="5">
    <location>
        <begin position="17"/>
        <end position="407"/>
    </location>
</feature>
<evidence type="ECO:0000259" key="5">
    <source>
        <dbReference type="PROSITE" id="PS50850"/>
    </source>
</evidence>
<feature type="transmembrane region" description="Helical" evidence="4">
    <location>
        <begin position="382"/>
        <end position="401"/>
    </location>
</feature>
<feature type="transmembrane region" description="Helical" evidence="4">
    <location>
        <begin position="264"/>
        <end position="284"/>
    </location>
</feature>
<evidence type="ECO:0000256" key="2">
    <source>
        <dbReference type="ARBA" id="ARBA00022989"/>
    </source>
</evidence>
<evidence type="ECO:0000313" key="7">
    <source>
        <dbReference type="Proteomes" id="UP001203512"/>
    </source>
</evidence>
<gene>
    <name evidence="6" type="ORF">MU848_00425</name>
</gene>
<reference evidence="6 7" key="1">
    <citation type="submission" date="2022-04" db="EMBL/GenBank/DDBJ databases">
        <authorList>
            <person name="Huq M.A."/>
        </authorList>
    </citation>
    <scope>NUCLEOTIDE SEQUENCE [LARGE SCALE GENOMIC DNA]</scope>
    <source>
        <strain evidence="6 7">MAH-33</strain>
    </source>
</reference>
<protein>
    <submittedName>
        <fullName evidence="6">MFS transporter</fullName>
    </submittedName>
</protein>
<feature type="transmembrane region" description="Helical" evidence="4">
    <location>
        <begin position="78"/>
        <end position="98"/>
    </location>
</feature>
<sequence length="415" mass="43160">MRTTEMNEGAFSGWRMAALLFVVLNIVLGINFGSYGALVDAIQKAFGTTRALASAGSSVLTLAMGLLSPLAGALMLRFPIRLLMMAGALFSAAGYLLMAHVQSIYAMLACYALLIGPGFCLIGVIPCTHVVSNWFISERGKAIGLVNMPIGNMIMPVVAAMMLQSIGLRSVFLCFGVMMAALVPLLFLLIDHPARVGQLGRSAGIGAVPEAQAARGTPVRLLREPAFWVMTIGVGVLSAAGLVMITHLAALAISRGLDLGSASLLLAVQGMAGVAGAPLFGWIADRIGGAKAFAILSLAQIPPWLGLVLAGANFPVLLALSIPVGLCCNGILTLFGTLTAEWLGRDRVGIGMGMSYLFQVPLIFAAAPMAGIIFDMSGSYDGAIYIHTASFVMIGLLFLIYRPVTASDPAGAARG</sequence>
<feature type="transmembrane region" description="Helical" evidence="4">
    <location>
        <begin position="51"/>
        <end position="72"/>
    </location>
</feature>
<proteinExistence type="predicted"/>
<dbReference type="InterPro" id="IPR020846">
    <property type="entry name" value="MFS_dom"/>
</dbReference>
<dbReference type="RefSeq" id="WP_247229463.1">
    <property type="nucleotide sequence ID" value="NZ_JALKHS010000002.1"/>
</dbReference>
<evidence type="ECO:0000313" key="6">
    <source>
        <dbReference type="EMBL" id="MCK0530042.1"/>
    </source>
</evidence>
<dbReference type="SUPFAM" id="SSF103473">
    <property type="entry name" value="MFS general substrate transporter"/>
    <property type="match status" value="1"/>
</dbReference>
<dbReference type="InterPro" id="IPR011701">
    <property type="entry name" value="MFS"/>
</dbReference>
<dbReference type="InterPro" id="IPR050327">
    <property type="entry name" value="Proton-linked_MCT"/>
</dbReference>
<dbReference type="Pfam" id="PF07690">
    <property type="entry name" value="MFS_1"/>
    <property type="match status" value="1"/>
</dbReference>
<feature type="transmembrane region" description="Helical" evidence="4">
    <location>
        <begin position="16"/>
        <end position="39"/>
    </location>
</feature>
<evidence type="ECO:0000256" key="4">
    <source>
        <dbReference type="SAM" id="Phobius"/>
    </source>
</evidence>
<keyword evidence="2 4" id="KW-1133">Transmembrane helix</keyword>
<dbReference type="PROSITE" id="PS50850">
    <property type="entry name" value="MFS"/>
    <property type="match status" value="1"/>
</dbReference>
<evidence type="ECO:0000256" key="1">
    <source>
        <dbReference type="ARBA" id="ARBA00022692"/>
    </source>
</evidence>
<feature type="transmembrane region" description="Helical" evidence="4">
    <location>
        <begin position="304"/>
        <end position="335"/>
    </location>
</feature>
<organism evidence="6 7">
    <name type="scientific">Sphingobium agri</name>
    <dbReference type="NCBI Taxonomy" id="2933566"/>
    <lineage>
        <taxon>Bacteria</taxon>
        <taxon>Pseudomonadati</taxon>
        <taxon>Pseudomonadota</taxon>
        <taxon>Alphaproteobacteria</taxon>
        <taxon>Sphingomonadales</taxon>
        <taxon>Sphingomonadaceae</taxon>
        <taxon>Sphingobium</taxon>
    </lineage>
</organism>
<feature type="transmembrane region" description="Helical" evidence="4">
    <location>
        <begin position="142"/>
        <end position="163"/>
    </location>
</feature>
<keyword evidence="7" id="KW-1185">Reference proteome</keyword>
<feature type="transmembrane region" description="Helical" evidence="4">
    <location>
        <begin position="110"/>
        <end position="136"/>
    </location>
</feature>
<accession>A0ABT0DSF2</accession>
<dbReference type="PANTHER" id="PTHR11360:SF284">
    <property type="entry name" value="EG:103B4.3 PROTEIN-RELATED"/>
    <property type="match status" value="1"/>
</dbReference>
<evidence type="ECO:0000256" key="3">
    <source>
        <dbReference type="ARBA" id="ARBA00023136"/>
    </source>
</evidence>
<dbReference type="PANTHER" id="PTHR11360">
    <property type="entry name" value="MONOCARBOXYLATE TRANSPORTER"/>
    <property type="match status" value="1"/>
</dbReference>
<feature type="transmembrane region" description="Helical" evidence="4">
    <location>
        <begin position="226"/>
        <end position="252"/>
    </location>
</feature>
<keyword evidence="1 4" id="KW-0812">Transmembrane</keyword>